<reference evidence="3" key="1">
    <citation type="submission" date="2015-01" db="EMBL/GenBank/DDBJ databases">
        <title>Draft genome sequence of Rhodococcus pyridinivorans strain KG-16, a hydrocarbon-degrading bacterium.</title>
        <authorList>
            <person name="Aggarwal R.K."/>
            <person name="Dawar C."/>
        </authorList>
    </citation>
    <scope>NUCLEOTIDE SEQUENCE [LARGE SCALE GENOMIC DNA]</scope>
    <source>
        <strain evidence="3">KG-16</strain>
    </source>
</reference>
<gene>
    <name evidence="2" type="ORF">Z045_09500</name>
</gene>
<evidence type="ECO:0000313" key="2">
    <source>
        <dbReference type="EMBL" id="KSZ58855.1"/>
    </source>
</evidence>
<evidence type="ECO:0000256" key="1">
    <source>
        <dbReference type="SAM" id="Phobius"/>
    </source>
</evidence>
<name>A0A0V9ULG9_9NOCA</name>
<keyword evidence="1" id="KW-1133">Transmembrane helix</keyword>
<dbReference type="RefSeq" id="WP_059382923.1">
    <property type="nucleotide sequence ID" value="NZ_AZXY01000004.1"/>
</dbReference>
<keyword evidence="1" id="KW-0812">Transmembrane</keyword>
<organism evidence="2 3">
    <name type="scientific">Rhodococcus pyridinivorans KG-16</name>
    <dbReference type="NCBI Taxonomy" id="1441730"/>
    <lineage>
        <taxon>Bacteria</taxon>
        <taxon>Bacillati</taxon>
        <taxon>Actinomycetota</taxon>
        <taxon>Actinomycetes</taxon>
        <taxon>Mycobacteriales</taxon>
        <taxon>Nocardiaceae</taxon>
        <taxon>Rhodococcus</taxon>
    </lineage>
</organism>
<sequence>MASVLGKVLLWIALLGGLAGAVIAVWALHVNGLVASLIVASVTGLVLLRLRPEARDDSDSDIALT</sequence>
<reference evidence="2 3" key="2">
    <citation type="journal article" date="2016" name="Genome Announc.">
        <title>Draft Genome Sequence of a Versatile Hydrocarbon-Degrading Bacterium, Rhodococcus pyridinivorans Strain KG-16, Collected from Oil Fields in India.</title>
        <authorList>
            <person name="Aggarwal R.K."/>
            <person name="Dawar C."/>
            <person name="Phanindranath R."/>
            <person name="Mutnuri L."/>
            <person name="Dayal A.M."/>
        </authorList>
    </citation>
    <scope>NUCLEOTIDE SEQUENCE [LARGE SCALE GENOMIC DNA]</scope>
    <source>
        <strain evidence="2 3">KG-16</strain>
    </source>
</reference>
<proteinExistence type="predicted"/>
<dbReference type="GeneID" id="86865120"/>
<keyword evidence="1" id="KW-0472">Membrane</keyword>
<protein>
    <submittedName>
        <fullName evidence="2">Membrane protein</fullName>
    </submittedName>
</protein>
<dbReference type="PATRIC" id="fig|1441730.3.peg.1975"/>
<evidence type="ECO:0000313" key="3">
    <source>
        <dbReference type="Proteomes" id="UP000053060"/>
    </source>
</evidence>
<dbReference type="EMBL" id="AZXY01000004">
    <property type="protein sequence ID" value="KSZ58855.1"/>
    <property type="molecule type" value="Genomic_DNA"/>
</dbReference>
<comment type="caution">
    <text evidence="2">The sequence shown here is derived from an EMBL/GenBank/DDBJ whole genome shotgun (WGS) entry which is preliminary data.</text>
</comment>
<feature type="transmembrane region" description="Helical" evidence="1">
    <location>
        <begin position="30"/>
        <end position="48"/>
    </location>
</feature>
<dbReference type="Proteomes" id="UP000053060">
    <property type="component" value="Unassembled WGS sequence"/>
</dbReference>
<accession>A0A0V9ULG9</accession>
<dbReference type="AlphaFoldDB" id="A0A0V9ULG9"/>